<dbReference type="InterPro" id="IPR032710">
    <property type="entry name" value="NTF2-like_dom_sf"/>
</dbReference>
<reference evidence="5" key="1">
    <citation type="journal article" date="2019" name="Curr. Biol.">
        <title>Genome Sequence of Striga asiatica Provides Insight into the Evolution of Plant Parasitism.</title>
        <authorList>
            <person name="Yoshida S."/>
            <person name="Kim S."/>
            <person name="Wafula E.K."/>
            <person name="Tanskanen J."/>
            <person name="Kim Y.M."/>
            <person name="Honaas L."/>
            <person name="Yang Z."/>
            <person name="Spallek T."/>
            <person name="Conn C.E."/>
            <person name="Ichihashi Y."/>
            <person name="Cheong K."/>
            <person name="Cui S."/>
            <person name="Der J.P."/>
            <person name="Gundlach H."/>
            <person name="Jiao Y."/>
            <person name="Hori C."/>
            <person name="Ishida J.K."/>
            <person name="Kasahara H."/>
            <person name="Kiba T."/>
            <person name="Kim M.S."/>
            <person name="Koo N."/>
            <person name="Laohavisit A."/>
            <person name="Lee Y.H."/>
            <person name="Lumba S."/>
            <person name="McCourt P."/>
            <person name="Mortimer J.C."/>
            <person name="Mutuku J.M."/>
            <person name="Nomura T."/>
            <person name="Sasaki-Sekimoto Y."/>
            <person name="Seto Y."/>
            <person name="Wang Y."/>
            <person name="Wakatake T."/>
            <person name="Sakakibara H."/>
            <person name="Demura T."/>
            <person name="Yamaguchi S."/>
            <person name="Yoneyama K."/>
            <person name="Manabe R.I."/>
            <person name="Nelson D.C."/>
            <person name="Schulman A.H."/>
            <person name="Timko M.P."/>
            <person name="dePamphilis C.W."/>
            <person name="Choi D."/>
            <person name="Shirasu K."/>
        </authorList>
    </citation>
    <scope>NUCLEOTIDE SEQUENCE [LARGE SCALE GENOMIC DNA]</scope>
    <source>
        <strain evidence="5">cv. UVA1</strain>
    </source>
</reference>
<comment type="caution">
    <text evidence="4">The sequence shown here is derived from an EMBL/GenBank/DDBJ whole genome shotgun (WGS) entry which is preliminary data.</text>
</comment>
<dbReference type="OrthoDB" id="1901658at2759"/>
<organism evidence="4 5">
    <name type="scientific">Striga asiatica</name>
    <name type="common">Asiatic witchweed</name>
    <name type="synonym">Buchnera asiatica</name>
    <dbReference type="NCBI Taxonomy" id="4170"/>
    <lineage>
        <taxon>Eukaryota</taxon>
        <taxon>Viridiplantae</taxon>
        <taxon>Streptophyta</taxon>
        <taxon>Embryophyta</taxon>
        <taxon>Tracheophyta</taxon>
        <taxon>Spermatophyta</taxon>
        <taxon>Magnoliopsida</taxon>
        <taxon>eudicotyledons</taxon>
        <taxon>Gunneridae</taxon>
        <taxon>Pentapetalae</taxon>
        <taxon>asterids</taxon>
        <taxon>lamiids</taxon>
        <taxon>Lamiales</taxon>
        <taxon>Orobanchaceae</taxon>
        <taxon>Buchnereae</taxon>
        <taxon>Striga</taxon>
    </lineage>
</organism>
<gene>
    <name evidence="4" type="ORF">STAS_18241</name>
</gene>
<evidence type="ECO:0000259" key="3">
    <source>
        <dbReference type="Pfam" id="PF13474"/>
    </source>
</evidence>
<evidence type="ECO:0000313" key="4">
    <source>
        <dbReference type="EMBL" id="GER41529.1"/>
    </source>
</evidence>
<sequence>MDFPNSSVLFAGGKSSFLVALAASISCFFFAGAVVFRIGKSVKNSESKNGIPRQCEEMALRLNGGAEESQAGMSMMEQLVPEITSYALTYLDYQSLCCLAITSSFMRKAANDDNAWKAVYLKLLIFPTFFLDSVYSYNEVIESWQVVLRWEHVANFQVGKVRIRVLSDVAWVTMSVYIDFAPGPFNVTNVYEFHNGRWCMVHHHTTALLIHGGG</sequence>
<feature type="domain" description="F-box" evidence="2">
    <location>
        <begin position="81"/>
        <end position="121"/>
    </location>
</feature>
<dbReference type="AlphaFoldDB" id="A0A5A7Q8F6"/>
<keyword evidence="1" id="KW-0812">Transmembrane</keyword>
<keyword evidence="1" id="KW-1133">Transmembrane helix</keyword>
<keyword evidence="1" id="KW-0472">Membrane</keyword>
<feature type="transmembrane region" description="Helical" evidence="1">
    <location>
        <begin position="16"/>
        <end position="38"/>
    </location>
</feature>
<dbReference type="EMBL" id="BKCP01006128">
    <property type="protein sequence ID" value="GER41529.1"/>
    <property type="molecule type" value="Genomic_DNA"/>
</dbReference>
<dbReference type="InterPro" id="IPR036047">
    <property type="entry name" value="F-box-like_dom_sf"/>
</dbReference>
<proteinExistence type="predicted"/>
<accession>A0A5A7Q8F6</accession>
<protein>
    <submittedName>
        <fullName evidence="4">Nuclear transport factor 2 family protein</fullName>
    </submittedName>
</protein>
<dbReference type="InterPro" id="IPR044260">
    <property type="entry name" value="SKIP8-like"/>
</dbReference>
<evidence type="ECO:0000259" key="2">
    <source>
        <dbReference type="Pfam" id="PF12937"/>
    </source>
</evidence>
<dbReference type="SUPFAM" id="SSF54427">
    <property type="entry name" value="NTF2-like"/>
    <property type="match status" value="1"/>
</dbReference>
<evidence type="ECO:0000256" key="1">
    <source>
        <dbReference type="SAM" id="Phobius"/>
    </source>
</evidence>
<dbReference type="PANTHER" id="PTHR47124:SF1">
    <property type="entry name" value="F-BOX PROTEIN SKIP8"/>
    <property type="match status" value="1"/>
</dbReference>
<evidence type="ECO:0000313" key="5">
    <source>
        <dbReference type="Proteomes" id="UP000325081"/>
    </source>
</evidence>
<dbReference type="Pfam" id="PF13474">
    <property type="entry name" value="SnoaL_3"/>
    <property type="match status" value="1"/>
</dbReference>
<name>A0A5A7Q8F6_STRAF</name>
<dbReference type="Gene3D" id="3.10.450.50">
    <property type="match status" value="1"/>
</dbReference>
<dbReference type="InterPro" id="IPR037401">
    <property type="entry name" value="SnoaL-like"/>
</dbReference>
<dbReference type="Pfam" id="PF12937">
    <property type="entry name" value="F-box-like"/>
    <property type="match status" value="1"/>
</dbReference>
<dbReference type="SUPFAM" id="SSF81383">
    <property type="entry name" value="F-box domain"/>
    <property type="match status" value="1"/>
</dbReference>
<feature type="domain" description="SnoaL-like" evidence="3">
    <location>
        <begin position="134"/>
        <end position="205"/>
    </location>
</feature>
<dbReference type="CDD" id="cd22117">
    <property type="entry name" value="F-box_FBXL4"/>
    <property type="match status" value="1"/>
</dbReference>
<dbReference type="Proteomes" id="UP000325081">
    <property type="component" value="Unassembled WGS sequence"/>
</dbReference>
<dbReference type="PANTHER" id="PTHR47124">
    <property type="entry name" value="F-BOX PROTEIN SKIP8"/>
    <property type="match status" value="1"/>
</dbReference>
<dbReference type="InterPro" id="IPR001810">
    <property type="entry name" value="F-box_dom"/>
</dbReference>
<keyword evidence="5" id="KW-1185">Reference proteome</keyword>